<sequence length="347" mass="38707">MPFGCLTLGEKKDYNNPSEVTDKYDLGQIVKSEEFCEIFRAKDRNTLKMYTCKKFHKKDGRKVRKAAKNEIMILKMVKHHNILQLVDAFETKKEYFLFLELDFHLAKLENELIKDPCGTPDYLAPEVVGRQRYGRPVDCWAIGVIMYILLSGNPPFYDDAYDDDDRDKNLFLKILSGDYDFDSPYWDDISDSAKNLVASLMEVEQDQRLTAQDAIAHEWISGNAASDKNIKDGVCAQIEKNFHYKAKWKKAVRVTTLMKRLRASEQGDPGASTAGAAADPNTPGGAPAPLAGGSGSFAASIKAALSEKAPDTQNATISQPSAARQEEQPQARCNGDVPQMLPQRKGD</sequence>
<feature type="domain" description="Protein kinase" evidence="2">
    <location>
        <begin position="1"/>
        <end position="220"/>
    </location>
</feature>
<keyword evidence="4" id="KW-1185">Reference proteome</keyword>
<dbReference type="STRING" id="240159.A0A4V6AQX1"/>
<keyword evidence="3" id="KW-0808">Transferase</keyword>
<evidence type="ECO:0000256" key="1">
    <source>
        <dbReference type="SAM" id="MobiDB-lite"/>
    </source>
</evidence>
<dbReference type="Gene3D" id="3.30.200.20">
    <property type="entry name" value="Phosphorylase Kinase, domain 1"/>
    <property type="match status" value="1"/>
</dbReference>
<name>A0A4V6AQX1_COLLU</name>
<dbReference type="Pfam" id="PF00069">
    <property type="entry name" value="Pkinase"/>
    <property type="match status" value="2"/>
</dbReference>
<proteinExistence type="predicted"/>
<reference evidence="3 4" key="1">
    <citation type="submission" date="2019-01" db="EMBL/GenBank/DDBJ databases">
        <title>Genome Assembly of Collichthys lucidus.</title>
        <authorList>
            <person name="Cai M."/>
            <person name="Xiao S."/>
        </authorList>
    </citation>
    <scope>NUCLEOTIDE SEQUENCE [LARGE SCALE GENOMIC DNA]</scope>
    <source>
        <strain evidence="3">JT15FE1705JMU</strain>
        <tissue evidence="3">Muscle</tissue>
    </source>
</reference>
<evidence type="ECO:0000313" key="4">
    <source>
        <dbReference type="Proteomes" id="UP000298787"/>
    </source>
</evidence>
<feature type="region of interest" description="Disordered" evidence="1">
    <location>
        <begin position="264"/>
        <end position="347"/>
    </location>
</feature>
<dbReference type="SUPFAM" id="SSF56112">
    <property type="entry name" value="Protein kinase-like (PK-like)"/>
    <property type="match status" value="1"/>
</dbReference>
<evidence type="ECO:0000313" key="3">
    <source>
        <dbReference type="EMBL" id="TKS71312.1"/>
    </source>
</evidence>
<protein>
    <submittedName>
        <fullName evidence="3">CaM kinase-like vesicle-associated protein</fullName>
    </submittedName>
</protein>
<dbReference type="GO" id="GO:0004672">
    <property type="term" value="F:protein kinase activity"/>
    <property type="evidence" value="ECO:0007669"/>
    <property type="project" value="InterPro"/>
</dbReference>
<feature type="compositionally biased region" description="Low complexity" evidence="1">
    <location>
        <begin position="283"/>
        <end position="304"/>
    </location>
</feature>
<dbReference type="Proteomes" id="UP000298787">
    <property type="component" value="Chromosome 5"/>
</dbReference>
<dbReference type="EMBL" id="CM014082">
    <property type="protein sequence ID" value="TKS71312.1"/>
    <property type="molecule type" value="Genomic_DNA"/>
</dbReference>
<gene>
    <name evidence="3" type="ORF">D9C73_005237</name>
</gene>
<feature type="compositionally biased region" description="Polar residues" evidence="1">
    <location>
        <begin position="311"/>
        <end position="322"/>
    </location>
</feature>
<dbReference type="Gene3D" id="1.10.510.10">
    <property type="entry name" value="Transferase(Phosphotransferase) domain 1"/>
    <property type="match status" value="1"/>
</dbReference>
<dbReference type="GO" id="GO:0005524">
    <property type="term" value="F:ATP binding"/>
    <property type="evidence" value="ECO:0007669"/>
    <property type="project" value="InterPro"/>
</dbReference>
<dbReference type="PANTHER" id="PTHR24347">
    <property type="entry name" value="SERINE/THREONINE-PROTEIN KINASE"/>
    <property type="match status" value="1"/>
</dbReference>
<accession>A0A4V6AQX1</accession>
<dbReference type="InterPro" id="IPR011009">
    <property type="entry name" value="Kinase-like_dom_sf"/>
</dbReference>
<dbReference type="FunFam" id="3.30.200.20:FF:000155">
    <property type="entry name" value="CaM kinase-like vesicle-associated, like"/>
    <property type="match status" value="1"/>
</dbReference>
<evidence type="ECO:0000259" key="2">
    <source>
        <dbReference type="PROSITE" id="PS50011"/>
    </source>
</evidence>
<organism evidence="3 4">
    <name type="scientific">Collichthys lucidus</name>
    <name type="common">Big head croaker</name>
    <name type="synonym">Sciaena lucida</name>
    <dbReference type="NCBI Taxonomy" id="240159"/>
    <lineage>
        <taxon>Eukaryota</taxon>
        <taxon>Metazoa</taxon>
        <taxon>Chordata</taxon>
        <taxon>Craniata</taxon>
        <taxon>Vertebrata</taxon>
        <taxon>Euteleostomi</taxon>
        <taxon>Actinopterygii</taxon>
        <taxon>Neopterygii</taxon>
        <taxon>Teleostei</taxon>
        <taxon>Neoteleostei</taxon>
        <taxon>Acanthomorphata</taxon>
        <taxon>Eupercaria</taxon>
        <taxon>Sciaenidae</taxon>
        <taxon>Collichthys</taxon>
    </lineage>
</organism>
<dbReference type="AlphaFoldDB" id="A0A4V6AQX1"/>
<keyword evidence="3" id="KW-0418">Kinase</keyword>
<dbReference type="InterPro" id="IPR000719">
    <property type="entry name" value="Prot_kinase_dom"/>
</dbReference>
<dbReference type="PROSITE" id="PS50011">
    <property type="entry name" value="PROTEIN_KINASE_DOM"/>
    <property type="match status" value="1"/>
</dbReference>
<dbReference type="SMART" id="SM00220">
    <property type="entry name" value="S_TKc"/>
    <property type="match status" value="1"/>
</dbReference>